<evidence type="ECO:0000313" key="2">
    <source>
        <dbReference type="EMBL" id="MFB9137282.1"/>
    </source>
</evidence>
<keyword evidence="1" id="KW-0732">Signal</keyword>
<evidence type="ECO:0008006" key="4">
    <source>
        <dbReference type="Google" id="ProtNLM"/>
    </source>
</evidence>
<protein>
    <recommendedName>
        <fullName evidence="4">Lipoprotein</fullName>
    </recommendedName>
</protein>
<dbReference type="Proteomes" id="UP001589645">
    <property type="component" value="Unassembled WGS sequence"/>
</dbReference>
<evidence type="ECO:0000313" key="3">
    <source>
        <dbReference type="Proteomes" id="UP001589645"/>
    </source>
</evidence>
<dbReference type="EMBL" id="JBHMEP010000010">
    <property type="protein sequence ID" value="MFB9137282.1"/>
    <property type="molecule type" value="Genomic_DNA"/>
</dbReference>
<feature type="chain" id="PRO_5047144670" description="Lipoprotein" evidence="1">
    <location>
        <begin position="20"/>
        <end position="149"/>
    </location>
</feature>
<organism evidence="2 3">
    <name type="scientific">Vibrio olivae</name>
    <dbReference type="NCBI Taxonomy" id="1243002"/>
    <lineage>
        <taxon>Bacteria</taxon>
        <taxon>Pseudomonadati</taxon>
        <taxon>Pseudomonadota</taxon>
        <taxon>Gammaproteobacteria</taxon>
        <taxon>Vibrionales</taxon>
        <taxon>Vibrionaceae</taxon>
        <taxon>Vibrio</taxon>
    </lineage>
</organism>
<comment type="caution">
    <text evidence="2">The sequence shown here is derived from an EMBL/GenBank/DDBJ whole genome shotgun (WGS) entry which is preliminary data.</text>
</comment>
<accession>A0ABV5HTQ6</accession>
<gene>
    <name evidence="2" type="ORF">ACFFUV_20155</name>
</gene>
<proteinExistence type="predicted"/>
<name>A0ABV5HTQ6_9VIBR</name>
<evidence type="ECO:0000256" key="1">
    <source>
        <dbReference type="SAM" id="SignalP"/>
    </source>
</evidence>
<dbReference type="RefSeq" id="WP_390196605.1">
    <property type="nucleotide sequence ID" value="NZ_JBHMEP010000010.1"/>
</dbReference>
<keyword evidence="3" id="KW-1185">Reference proteome</keyword>
<reference evidence="2 3" key="1">
    <citation type="submission" date="2024-09" db="EMBL/GenBank/DDBJ databases">
        <authorList>
            <person name="Sun Q."/>
            <person name="Mori K."/>
        </authorList>
    </citation>
    <scope>NUCLEOTIDE SEQUENCE [LARGE SCALE GENOMIC DNA]</scope>
    <source>
        <strain evidence="2 3">CECT 8064</strain>
    </source>
</reference>
<feature type="signal peptide" evidence="1">
    <location>
        <begin position="1"/>
        <end position="19"/>
    </location>
</feature>
<sequence length="149" mass="16026">MMKKVGIVLATVAAFSVQASVFPRTEVDAYLLAMNSMAPVNGKYTIQYKAAVESSCKTKLTIEQLNSRGFTNVVQALVSSETVDKLGLDASGGSLSDTLQLIGANISCSDLSAPYKAVLNSTEFNKKHQHLSKVLHTWDEVVSQSEAIQ</sequence>